<organism evidence="6 7">
    <name type="scientific">Seiridium unicorne</name>
    <dbReference type="NCBI Taxonomy" id="138068"/>
    <lineage>
        <taxon>Eukaryota</taxon>
        <taxon>Fungi</taxon>
        <taxon>Dikarya</taxon>
        <taxon>Ascomycota</taxon>
        <taxon>Pezizomycotina</taxon>
        <taxon>Sordariomycetes</taxon>
        <taxon>Xylariomycetidae</taxon>
        <taxon>Amphisphaeriales</taxon>
        <taxon>Sporocadaceae</taxon>
        <taxon>Seiridium</taxon>
    </lineage>
</organism>
<feature type="domain" description="CENP-V/GFA" evidence="5">
    <location>
        <begin position="7"/>
        <end position="125"/>
    </location>
</feature>
<name>A0ABR2UKY1_9PEZI</name>
<proteinExistence type="inferred from homology"/>
<evidence type="ECO:0000313" key="6">
    <source>
        <dbReference type="EMBL" id="KAK9415034.1"/>
    </source>
</evidence>
<comment type="caution">
    <text evidence="6">The sequence shown here is derived from an EMBL/GenBank/DDBJ whole genome shotgun (WGS) entry which is preliminary data.</text>
</comment>
<evidence type="ECO:0000256" key="4">
    <source>
        <dbReference type="ARBA" id="ARBA00023239"/>
    </source>
</evidence>
<dbReference type="PANTHER" id="PTHR33337">
    <property type="entry name" value="GFA DOMAIN-CONTAINING PROTEIN"/>
    <property type="match status" value="1"/>
</dbReference>
<keyword evidence="2" id="KW-0479">Metal-binding</keyword>
<evidence type="ECO:0000256" key="1">
    <source>
        <dbReference type="ARBA" id="ARBA00005495"/>
    </source>
</evidence>
<dbReference type="PANTHER" id="PTHR33337:SF30">
    <property type="entry name" value="DUF636 DOMAIN PROTEIN (AFU_ORTHOLOGUE AFUA_1G03180)"/>
    <property type="match status" value="1"/>
</dbReference>
<dbReference type="SUPFAM" id="SSF51316">
    <property type="entry name" value="Mss4-like"/>
    <property type="match status" value="2"/>
</dbReference>
<evidence type="ECO:0000313" key="7">
    <source>
        <dbReference type="Proteomes" id="UP001408356"/>
    </source>
</evidence>
<protein>
    <recommendedName>
        <fullName evidence="5">CENP-V/GFA domain-containing protein</fullName>
    </recommendedName>
</protein>
<comment type="similarity">
    <text evidence="1">Belongs to the Gfa family.</text>
</comment>
<dbReference type="Pfam" id="PF04828">
    <property type="entry name" value="GFA"/>
    <property type="match status" value="2"/>
</dbReference>
<sequence length="408" mass="45162">MASTFKYKISCHCGVTAQTVTRLPINESKGIQFGELVLCHCKYCRSNSGVLCVCGIRIEKPSSFQGLQAYNSSPTLARYFCTTCGCQVLGRWGDEATWKEEDIAWMATTGVVSERLDTASNTGYKNGERADLEYMKHCNLESTKDGGLALWIDEVAGRRLKFYSNFGTGPEGFDPVGPASDRGAVLPASCRCGTVKFHITPPDAGSREPRSNFPDLMIPYHTQSPEIKNPNDVKWWLRPVNTDSPTKYLAGTCACRTCRLTCGYEIQTWAFVPRHNIVFHIPNDEAAERGPGAETCQLMPLNFSTLPAGILKCYNSSPGVVREFCAKCGATVFWHDQDRPELIDVSVGILDAPEGARAENWLEWWTERVSFSEEAGSGRSGIVKVRAESLIENLGKGMRKSKQDPLRQ</sequence>
<evidence type="ECO:0000256" key="3">
    <source>
        <dbReference type="ARBA" id="ARBA00022833"/>
    </source>
</evidence>
<dbReference type="EMBL" id="JARVKF010000419">
    <property type="protein sequence ID" value="KAK9415034.1"/>
    <property type="molecule type" value="Genomic_DNA"/>
</dbReference>
<gene>
    <name evidence="6" type="ORF">SUNI508_10639</name>
</gene>
<evidence type="ECO:0000256" key="2">
    <source>
        <dbReference type="ARBA" id="ARBA00022723"/>
    </source>
</evidence>
<dbReference type="Gene3D" id="3.90.1590.10">
    <property type="entry name" value="glutathione-dependent formaldehyde- activating enzyme (gfa)"/>
    <property type="match status" value="2"/>
</dbReference>
<dbReference type="Proteomes" id="UP001408356">
    <property type="component" value="Unassembled WGS sequence"/>
</dbReference>
<dbReference type="PROSITE" id="PS51891">
    <property type="entry name" value="CENP_V_GFA"/>
    <property type="match status" value="1"/>
</dbReference>
<keyword evidence="3" id="KW-0862">Zinc</keyword>
<reference evidence="6 7" key="1">
    <citation type="journal article" date="2024" name="J. Plant Pathol.">
        <title>Sequence and assembly of the genome of Seiridium unicorne, isolate CBS 538.82, causal agent of cypress canker disease.</title>
        <authorList>
            <person name="Scali E."/>
            <person name="Rocca G.D."/>
            <person name="Danti R."/>
            <person name="Garbelotto M."/>
            <person name="Barberini S."/>
            <person name="Baroncelli R."/>
            <person name="Emiliani G."/>
        </authorList>
    </citation>
    <scope>NUCLEOTIDE SEQUENCE [LARGE SCALE GENOMIC DNA]</scope>
    <source>
        <strain evidence="6 7">BM-138-508</strain>
    </source>
</reference>
<accession>A0ABR2UKY1</accession>
<evidence type="ECO:0000259" key="5">
    <source>
        <dbReference type="PROSITE" id="PS51891"/>
    </source>
</evidence>
<dbReference type="InterPro" id="IPR011057">
    <property type="entry name" value="Mss4-like_sf"/>
</dbReference>
<keyword evidence="4" id="KW-0456">Lyase</keyword>
<dbReference type="InterPro" id="IPR006913">
    <property type="entry name" value="CENP-V/GFA"/>
</dbReference>
<keyword evidence="7" id="KW-1185">Reference proteome</keyword>